<feature type="binding site" evidence="1">
    <location>
        <position position="67"/>
    </location>
    <ligand>
        <name>Mg(2+)</name>
        <dbReference type="ChEBI" id="CHEBI:18420"/>
        <label>1</label>
    </ligand>
</feature>
<dbReference type="EMBL" id="JAGDFX010000008">
    <property type="protein sequence ID" value="MBO1519679.1"/>
    <property type="molecule type" value="Genomic_DNA"/>
</dbReference>
<comment type="cofactor">
    <cofactor evidence="1">
        <name>Mg(2+)</name>
        <dbReference type="ChEBI" id="CHEBI:18420"/>
    </cofactor>
</comment>
<feature type="binding site" evidence="1">
    <location>
        <position position="67"/>
    </location>
    <ligand>
        <name>substrate</name>
    </ligand>
</feature>
<evidence type="ECO:0000313" key="2">
    <source>
        <dbReference type="EMBL" id="MBO1519679.1"/>
    </source>
</evidence>
<evidence type="ECO:0000313" key="3">
    <source>
        <dbReference type="Proteomes" id="UP000664882"/>
    </source>
</evidence>
<proteinExistence type="inferred from homology"/>
<keyword evidence="1" id="KW-0997">Cell inner membrane</keyword>
<feature type="binding site" evidence="1">
    <location>
        <position position="90"/>
    </location>
    <ligand>
        <name>Mg(2+)</name>
        <dbReference type="ChEBI" id="CHEBI:18420"/>
        <label>2</label>
    </ligand>
</feature>
<protein>
    <recommendedName>
        <fullName evidence="1">3'(2'),5'-bisphosphate nucleotidase CysQ</fullName>
        <ecNumber evidence="1">3.1.3.7</ecNumber>
    </recommendedName>
    <alternativeName>
        <fullName evidence="1">3'(2'),5-bisphosphonucleoside 3'(2')-phosphohydrolase</fullName>
    </alternativeName>
    <alternativeName>
        <fullName evidence="1">3'-phosphoadenosine 5'-phosphate phosphatase</fullName>
        <shortName evidence="1">PAP phosphatase</shortName>
    </alternativeName>
</protein>
<reference evidence="2 3" key="1">
    <citation type="submission" date="2021-03" db="EMBL/GenBank/DDBJ databases">
        <title>Oceanisphaera sp. nov., isolated from the intestine.</title>
        <authorList>
            <person name="Zhao L.-H."/>
            <person name="Shi L.-F."/>
        </authorList>
    </citation>
    <scope>NUCLEOTIDE SEQUENCE [LARGE SCALE GENOMIC DNA]</scope>
    <source>
        <strain evidence="2 3">DM8</strain>
    </source>
</reference>
<dbReference type="Gene3D" id="3.40.190.80">
    <property type="match status" value="1"/>
</dbReference>
<dbReference type="Gene3D" id="3.30.540.10">
    <property type="entry name" value="Fructose-1,6-Bisphosphatase, subunit A, domain 1"/>
    <property type="match status" value="1"/>
</dbReference>
<dbReference type="InterPro" id="IPR006240">
    <property type="entry name" value="CysQ"/>
</dbReference>
<comment type="subcellular location">
    <subcellularLocation>
        <location evidence="1">Cell inner membrane</location>
        <topology evidence="1">Peripheral membrane protein</topology>
        <orientation evidence="1">Cytoplasmic side</orientation>
    </subcellularLocation>
</comment>
<keyword evidence="1" id="KW-0460">Magnesium</keyword>
<comment type="similarity">
    <text evidence="1">Belongs to the inositol monophosphatase superfamily. CysQ family.</text>
</comment>
<dbReference type="SUPFAM" id="SSF56655">
    <property type="entry name" value="Carbohydrate phosphatase"/>
    <property type="match status" value="1"/>
</dbReference>
<gene>
    <name evidence="1 2" type="primary">cysQ</name>
    <name evidence="2" type="ORF">J3U76_08570</name>
</gene>
<comment type="catalytic activity">
    <reaction evidence="1">
        <text>adenosine 3',5'-bisphosphate + H2O = AMP + phosphate</text>
        <dbReference type="Rhea" id="RHEA:10040"/>
        <dbReference type="ChEBI" id="CHEBI:15377"/>
        <dbReference type="ChEBI" id="CHEBI:43474"/>
        <dbReference type="ChEBI" id="CHEBI:58343"/>
        <dbReference type="ChEBI" id="CHEBI:456215"/>
        <dbReference type="EC" id="3.1.3.7"/>
    </reaction>
</comment>
<sequence length="279" mass="30248">MDISALLPKVIAAARESGGIILALYNTGQYEAENKDDDSPVTSADLAAHDYLKLALKEIADIPVLSEEGCDVSLAERSSWSQYWLVDPLDGTQEFIAGSGDFSTMIALIEHGKPVLGVVYGPVNDLLYYAVSGQGAFKEANGKTRAISASHYDKSQPPRQLRITVSRRQNVDWVRACLTKELDYSLVPLGSSSLKSCLVAEGGADIYMRIGPTGEWDTGATQCIVEEAGGRILDLYLAPLSYNCRHTLINPNFITMGDTALPWADILVDPEGHGRQTKP</sequence>
<feature type="binding site" evidence="1">
    <location>
        <position position="217"/>
    </location>
    <ligand>
        <name>substrate</name>
    </ligand>
</feature>
<dbReference type="Pfam" id="PF00459">
    <property type="entry name" value="Inositol_P"/>
    <property type="match status" value="1"/>
</dbReference>
<dbReference type="CDD" id="cd01638">
    <property type="entry name" value="CysQ"/>
    <property type="match status" value="1"/>
</dbReference>
<comment type="function">
    <text evidence="1">Converts adenosine-3',5'-bisphosphate (PAP) to AMP.</text>
</comment>
<dbReference type="PANTHER" id="PTHR43028:SF7">
    <property type="entry name" value="3'(2'),5'-BISPHOSPHATE NUCLEOTIDASE CYSQ"/>
    <property type="match status" value="1"/>
</dbReference>
<keyword evidence="1" id="KW-0479">Metal-binding</keyword>
<dbReference type="InterPro" id="IPR000760">
    <property type="entry name" value="Inositol_monophosphatase-like"/>
</dbReference>
<accession>A0ABS3NGG9</accession>
<dbReference type="NCBIfam" id="TIGR01331">
    <property type="entry name" value="bisphos_cysQ"/>
    <property type="match status" value="1"/>
</dbReference>
<keyword evidence="1" id="KW-1003">Cell membrane</keyword>
<feature type="binding site" evidence="1">
    <location>
        <position position="89"/>
    </location>
    <ligand>
        <name>Mg(2+)</name>
        <dbReference type="ChEBI" id="CHEBI:18420"/>
        <label>1</label>
    </ligand>
</feature>
<comment type="caution">
    <text evidence="2">The sequence shown here is derived from an EMBL/GenBank/DDBJ whole genome shotgun (WGS) entry which is preliminary data.</text>
</comment>
<feature type="binding site" evidence="1">
    <location>
        <position position="87"/>
    </location>
    <ligand>
        <name>Mg(2+)</name>
        <dbReference type="ChEBI" id="CHEBI:18420"/>
        <label>1</label>
    </ligand>
</feature>
<dbReference type="PRINTS" id="PR00377">
    <property type="entry name" value="IMPHPHTASES"/>
</dbReference>
<dbReference type="Proteomes" id="UP000664882">
    <property type="component" value="Unassembled WGS sequence"/>
</dbReference>
<dbReference type="GO" id="GO:0008441">
    <property type="term" value="F:3'(2'),5'-bisphosphate nucleotidase activity"/>
    <property type="evidence" value="ECO:0007669"/>
    <property type="project" value="UniProtKB-EC"/>
</dbReference>
<keyword evidence="1" id="KW-0472">Membrane</keyword>
<keyword evidence="1 2" id="KW-0378">Hydrolase</keyword>
<dbReference type="PANTHER" id="PTHR43028">
    <property type="entry name" value="3'(2'),5'-BISPHOSPHATE NUCLEOTIDASE 1"/>
    <property type="match status" value="1"/>
</dbReference>
<dbReference type="EC" id="3.1.3.7" evidence="1"/>
<keyword evidence="3" id="KW-1185">Reference proteome</keyword>
<evidence type="ECO:0000256" key="1">
    <source>
        <dbReference type="HAMAP-Rule" id="MF_02095"/>
    </source>
</evidence>
<dbReference type="HAMAP" id="MF_02095">
    <property type="entry name" value="CysQ"/>
    <property type="match status" value="1"/>
</dbReference>
<name>A0ABS3NGG9_9GAMM</name>
<feature type="binding site" evidence="1">
    <location>
        <position position="87"/>
    </location>
    <ligand>
        <name>Mg(2+)</name>
        <dbReference type="ChEBI" id="CHEBI:18420"/>
        <label>2</label>
    </ligand>
</feature>
<feature type="binding site" evidence="1">
    <location>
        <begin position="89"/>
        <end position="92"/>
    </location>
    <ligand>
        <name>substrate</name>
    </ligand>
</feature>
<dbReference type="InterPro" id="IPR050725">
    <property type="entry name" value="CysQ/Inositol_MonoPase"/>
</dbReference>
<feature type="binding site" evidence="1">
    <location>
        <position position="217"/>
    </location>
    <ligand>
        <name>Mg(2+)</name>
        <dbReference type="ChEBI" id="CHEBI:18420"/>
        <label>2</label>
    </ligand>
</feature>
<organism evidence="2 3">
    <name type="scientific">Oceanisphaera pacifica</name>
    <dbReference type="NCBI Taxonomy" id="2818389"/>
    <lineage>
        <taxon>Bacteria</taxon>
        <taxon>Pseudomonadati</taxon>
        <taxon>Pseudomonadota</taxon>
        <taxon>Gammaproteobacteria</taxon>
        <taxon>Aeromonadales</taxon>
        <taxon>Aeromonadaceae</taxon>
        <taxon>Oceanisphaera</taxon>
    </lineage>
</organism>
<dbReference type="RefSeq" id="WP_208005551.1">
    <property type="nucleotide sequence ID" value="NZ_JAGDFX010000008.1"/>
</dbReference>